<dbReference type="SUPFAM" id="SSF53474">
    <property type="entry name" value="alpha/beta-Hydrolases"/>
    <property type="match status" value="1"/>
</dbReference>
<keyword evidence="1" id="KW-0378">Hydrolase</keyword>
<dbReference type="PANTHER" id="PTHR48081:SF8">
    <property type="entry name" value="ALPHA_BETA HYDROLASE FOLD-3 DOMAIN-CONTAINING PROTEIN-RELATED"/>
    <property type="match status" value="1"/>
</dbReference>
<evidence type="ECO:0000259" key="2">
    <source>
        <dbReference type="Pfam" id="PF07859"/>
    </source>
</evidence>
<sequence>MSALHPDLALARLIPRFTFPAPLVALAARREPRRSEAPEDLLVHDVRVPVDGGASAIDMRVYRPRTAQGRVPALLWIHGGGMVLGDHLQDEASNIRFARTLGIVVASVRYRLAPGHRAPTAVEDALAALLWLHAHAEEHGIDPSRVAVGGASAGGGIAAAVALMAHDRDAPAPAFQLLVYPMLDDRTVTRTDMDTSEVRVWTPGSNRAGWTAYLGGPPGAPDASPYAAPARREDLSGLAAAWIGVGSLDLFRDEDVRYAERLREAGVPVELTVVDGAFHGFDAILPRAGVSREFWRAQAAALRGALQPAG</sequence>
<evidence type="ECO:0000313" key="4">
    <source>
        <dbReference type="Proteomes" id="UP000195106"/>
    </source>
</evidence>
<feature type="domain" description="Alpha/beta hydrolase fold-3" evidence="2">
    <location>
        <begin position="74"/>
        <end position="281"/>
    </location>
</feature>
<dbReference type="Gene3D" id="3.40.50.1820">
    <property type="entry name" value="alpha/beta hydrolase"/>
    <property type="match status" value="1"/>
</dbReference>
<evidence type="ECO:0000313" key="3">
    <source>
        <dbReference type="EMBL" id="OUE07526.1"/>
    </source>
</evidence>
<dbReference type="InterPro" id="IPR029058">
    <property type="entry name" value="AB_hydrolase_fold"/>
</dbReference>
<dbReference type="GO" id="GO:0016787">
    <property type="term" value="F:hydrolase activity"/>
    <property type="evidence" value="ECO:0007669"/>
    <property type="project" value="UniProtKB-KW"/>
</dbReference>
<organism evidence="3 4">
    <name type="scientific">Clavibacter michiganensis</name>
    <dbReference type="NCBI Taxonomy" id="28447"/>
    <lineage>
        <taxon>Bacteria</taxon>
        <taxon>Bacillati</taxon>
        <taxon>Actinomycetota</taxon>
        <taxon>Actinomycetes</taxon>
        <taxon>Micrococcales</taxon>
        <taxon>Microbacteriaceae</taxon>
        <taxon>Clavibacter</taxon>
    </lineage>
</organism>
<gene>
    <name evidence="3" type="primary">nlhH_1</name>
    <name evidence="3" type="ORF">CMsap09_01160</name>
</gene>
<dbReference type="Pfam" id="PF07859">
    <property type="entry name" value="Abhydrolase_3"/>
    <property type="match status" value="1"/>
</dbReference>
<comment type="caution">
    <text evidence="3">The sequence shown here is derived from an EMBL/GenBank/DDBJ whole genome shotgun (WGS) entry which is preliminary data.</text>
</comment>
<accession>A0A251XPU8</accession>
<protein>
    <submittedName>
        <fullName evidence="3">Carboxylesterase NlhH</fullName>
    </submittedName>
</protein>
<dbReference type="PANTHER" id="PTHR48081">
    <property type="entry name" value="AB HYDROLASE SUPERFAMILY PROTEIN C4A8.06C"/>
    <property type="match status" value="1"/>
</dbReference>
<proteinExistence type="predicted"/>
<reference evidence="3 4" key="1">
    <citation type="submission" date="2016-08" db="EMBL/GenBank/DDBJ databases">
        <title>Genome sequence of Clavibacter michiganensis spp. strain CASJ009.</title>
        <authorList>
            <person name="Thapa S.P."/>
            <person name="Coaker G."/>
        </authorList>
    </citation>
    <scope>NUCLEOTIDE SEQUENCE [LARGE SCALE GENOMIC DNA]</scope>
    <source>
        <strain evidence="3">CASJ009</strain>
    </source>
</reference>
<dbReference type="InterPro" id="IPR050300">
    <property type="entry name" value="GDXG_lipolytic_enzyme"/>
</dbReference>
<dbReference type="EMBL" id="MDHJ01000001">
    <property type="protein sequence ID" value="OUE07526.1"/>
    <property type="molecule type" value="Genomic_DNA"/>
</dbReference>
<dbReference type="InterPro" id="IPR013094">
    <property type="entry name" value="AB_hydrolase_3"/>
</dbReference>
<evidence type="ECO:0000256" key="1">
    <source>
        <dbReference type="ARBA" id="ARBA00022801"/>
    </source>
</evidence>
<name>A0A251XPU8_9MICO</name>
<dbReference type="Proteomes" id="UP000195106">
    <property type="component" value="Unassembled WGS sequence"/>
</dbReference>
<dbReference type="AlphaFoldDB" id="A0A251XPU8"/>